<feature type="compositionally biased region" description="Polar residues" evidence="3">
    <location>
        <begin position="216"/>
        <end position="229"/>
    </location>
</feature>
<keyword evidence="2" id="KW-0804">Transcription</keyword>
<dbReference type="Gene3D" id="1.10.10.1320">
    <property type="entry name" value="Anti-sigma factor, zinc-finger domain"/>
    <property type="match status" value="1"/>
</dbReference>
<dbReference type="OrthoDB" id="4350643at2"/>
<evidence type="ECO:0000313" key="6">
    <source>
        <dbReference type="Proteomes" id="UP000034838"/>
    </source>
</evidence>
<accession>A0A1J4PV61</accession>
<evidence type="ECO:0000313" key="5">
    <source>
        <dbReference type="EMBL" id="OIK23855.1"/>
    </source>
</evidence>
<keyword evidence="4" id="KW-0472">Membrane</keyword>
<feature type="transmembrane region" description="Helical" evidence="4">
    <location>
        <begin position="140"/>
        <end position="159"/>
    </location>
</feature>
<dbReference type="AlphaFoldDB" id="A0A1J4PV61"/>
<name>A0A1J4PV61_9ACTN</name>
<feature type="region of interest" description="Disordered" evidence="3">
    <location>
        <begin position="165"/>
        <end position="229"/>
    </location>
</feature>
<dbReference type="Proteomes" id="UP000034838">
    <property type="component" value="Unassembled WGS sequence"/>
</dbReference>
<evidence type="ECO:0008006" key="7">
    <source>
        <dbReference type="Google" id="ProtNLM"/>
    </source>
</evidence>
<protein>
    <recommendedName>
        <fullName evidence="7">Zinc-finger domain-containing protein</fullName>
    </recommendedName>
</protein>
<feature type="compositionally biased region" description="Low complexity" evidence="3">
    <location>
        <begin position="102"/>
        <end position="111"/>
    </location>
</feature>
<comment type="caution">
    <text evidence="5">The sequence shown here is derived from an EMBL/GenBank/DDBJ whole genome shotgun (WGS) entry which is preliminary data.</text>
</comment>
<evidence type="ECO:0000256" key="1">
    <source>
        <dbReference type="ARBA" id="ARBA00023015"/>
    </source>
</evidence>
<organism evidence="5 6">
    <name type="scientific">Streptomyces malaysiense</name>
    <dbReference type="NCBI Taxonomy" id="1428626"/>
    <lineage>
        <taxon>Bacteria</taxon>
        <taxon>Bacillati</taxon>
        <taxon>Actinomycetota</taxon>
        <taxon>Actinomycetes</taxon>
        <taxon>Kitasatosporales</taxon>
        <taxon>Streptomycetaceae</taxon>
        <taxon>Streptomyces</taxon>
    </lineage>
</organism>
<sequence length="306" mass="31119">MTSTTDTAGHPDVTEISDLAEGLLPSERGTDVRRHLGACEPCADVYASLEEIRGLLGSAQAPEPMPVDVAQRIDAALAAEALLDAPAPDPAAHVSRETSPIGDAAAPAPGGRRADRPTGHPQAATGPGRKKNGPGRRRRAVLLSGVLTAAVLGAGALIFQSLGGGTSSTTAKGEPSASAGAFSGGSVQNQVRDLLATKKSPQRENGQRPRSGEGSGKNTPQTGESANTLLQPQVAVPDCVRRAVPRGDQALAAKTGTYAGKSAYLVVLPDPQDSTRVTAYVIDAACVGQQSVAAGKVLLKQPVARP</sequence>
<keyword evidence="4" id="KW-1133">Transmembrane helix</keyword>
<dbReference type="EMBL" id="LBDA02000087">
    <property type="protein sequence ID" value="OIK23855.1"/>
    <property type="molecule type" value="Genomic_DNA"/>
</dbReference>
<feature type="compositionally biased region" description="Low complexity" evidence="3">
    <location>
        <begin position="176"/>
        <end position="186"/>
    </location>
</feature>
<keyword evidence="1" id="KW-0805">Transcription regulation</keyword>
<evidence type="ECO:0000256" key="4">
    <source>
        <dbReference type="SAM" id="Phobius"/>
    </source>
</evidence>
<dbReference type="InterPro" id="IPR041916">
    <property type="entry name" value="Anti_sigma_zinc_sf"/>
</dbReference>
<evidence type="ECO:0000256" key="3">
    <source>
        <dbReference type="SAM" id="MobiDB-lite"/>
    </source>
</evidence>
<feature type="region of interest" description="Disordered" evidence="3">
    <location>
        <begin position="88"/>
        <end position="136"/>
    </location>
</feature>
<feature type="region of interest" description="Disordered" evidence="3">
    <location>
        <begin position="1"/>
        <end position="22"/>
    </location>
</feature>
<reference evidence="5" key="1">
    <citation type="submission" date="2016-10" db="EMBL/GenBank/DDBJ databases">
        <title>Genome sequence of Streptomyces malaysiense MUSC 136.</title>
        <authorList>
            <person name="Lee L.-H."/>
            <person name="Ser H.-L."/>
        </authorList>
    </citation>
    <scope>NUCLEOTIDE SEQUENCE [LARGE SCALE GENOMIC DNA]</scope>
    <source>
        <strain evidence="5">MUSC 136</strain>
    </source>
</reference>
<keyword evidence="4" id="KW-0812">Transmembrane</keyword>
<proteinExistence type="predicted"/>
<gene>
    <name evidence="5" type="ORF">VT52_030465</name>
</gene>
<evidence type="ECO:0000256" key="2">
    <source>
        <dbReference type="ARBA" id="ARBA00023163"/>
    </source>
</evidence>
<feature type="compositionally biased region" description="Basic and acidic residues" evidence="3">
    <location>
        <begin position="201"/>
        <end position="211"/>
    </location>
</feature>
<dbReference type="RefSeq" id="WP_046418816.1">
    <property type="nucleotide sequence ID" value="NZ_LBDA02000087.1"/>
</dbReference>
<keyword evidence="6" id="KW-1185">Reference proteome</keyword>